<dbReference type="Proteomes" id="UP000684084">
    <property type="component" value="Unassembled WGS sequence"/>
</dbReference>
<reference evidence="3" key="1">
    <citation type="submission" date="2020-05" db="EMBL/GenBank/DDBJ databases">
        <authorList>
            <person name="Rincon C."/>
            <person name="Sanders R I."/>
            <person name="Robbins C."/>
            <person name="Chaturvedi A."/>
        </authorList>
    </citation>
    <scope>NUCLEOTIDE SEQUENCE</scope>
    <source>
        <strain evidence="3">CHB12</strain>
    </source>
</reference>
<proteinExistence type="predicted"/>
<dbReference type="AlphaFoldDB" id="A0A915ZWI8"/>
<dbReference type="OrthoDB" id="2405703at2759"/>
<name>A0A915ZWI8_9GLOM</name>
<gene>
    <name evidence="3" type="ORF">CHRIB12_LOCUS21244</name>
</gene>
<evidence type="ECO:0000256" key="2">
    <source>
        <dbReference type="SAM" id="Phobius"/>
    </source>
</evidence>
<feature type="transmembrane region" description="Helical" evidence="2">
    <location>
        <begin position="76"/>
        <end position="100"/>
    </location>
</feature>
<keyword evidence="2" id="KW-1133">Transmembrane helix</keyword>
<evidence type="ECO:0000313" key="3">
    <source>
        <dbReference type="EMBL" id="CAB5389832.1"/>
    </source>
</evidence>
<dbReference type="EMBL" id="CAGKOT010000066">
    <property type="protein sequence ID" value="CAB5389832.1"/>
    <property type="molecule type" value="Genomic_DNA"/>
</dbReference>
<organism evidence="3 4">
    <name type="scientific">Rhizophagus irregularis</name>
    <dbReference type="NCBI Taxonomy" id="588596"/>
    <lineage>
        <taxon>Eukaryota</taxon>
        <taxon>Fungi</taxon>
        <taxon>Fungi incertae sedis</taxon>
        <taxon>Mucoromycota</taxon>
        <taxon>Glomeromycotina</taxon>
        <taxon>Glomeromycetes</taxon>
        <taxon>Glomerales</taxon>
        <taxon>Glomeraceae</taxon>
        <taxon>Rhizophagus</taxon>
    </lineage>
</organism>
<evidence type="ECO:0000256" key="1">
    <source>
        <dbReference type="SAM" id="MobiDB-lite"/>
    </source>
</evidence>
<accession>A0A915ZWI8</accession>
<keyword evidence="2" id="KW-0812">Transmembrane</keyword>
<keyword evidence="2" id="KW-0472">Membrane</keyword>
<protein>
    <submittedName>
        <fullName evidence="3">Uncharacterized protein</fullName>
    </submittedName>
</protein>
<evidence type="ECO:0000313" key="4">
    <source>
        <dbReference type="Proteomes" id="UP000684084"/>
    </source>
</evidence>
<feature type="region of interest" description="Disordered" evidence="1">
    <location>
        <begin position="1"/>
        <end position="29"/>
    </location>
</feature>
<comment type="caution">
    <text evidence="3">The sequence shown here is derived from an EMBL/GenBank/DDBJ whole genome shotgun (WGS) entry which is preliminary data.</text>
</comment>
<feature type="compositionally biased region" description="Polar residues" evidence="1">
    <location>
        <begin position="1"/>
        <end position="13"/>
    </location>
</feature>
<sequence length="102" mass="11914">MSSTQNGALNMPTNSNVMSRRNVNNRERQNQLMRRRIINKLQQKCSQLNNTPIDNQDMLDPNSSMDFHFKLGDGNLFYIFSWLSIGGFVVLSIVFQRFFFSM</sequence>